<reference evidence="1" key="1">
    <citation type="submission" date="2018-05" db="EMBL/GenBank/DDBJ databases">
        <authorList>
            <person name="Lanie J.A."/>
            <person name="Ng W.-L."/>
            <person name="Kazmierczak K.M."/>
            <person name="Andrzejewski T.M."/>
            <person name="Davidsen T.M."/>
            <person name="Wayne K.J."/>
            <person name="Tettelin H."/>
            <person name="Glass J.I."/>
            <person name="Rusch D."/>
            <person name="Podicherti R."/>
            <person name="Tsui H.-C.T."/>
            <person name="Winkler M.E."/>
        </authorList>
    </citation>
    <scope>NUCLEOTIDE SEQUENCE</scope>
</reference>
<dbReference type="AlphaFoldDB" id="A0A382CRK5"/>
<accession>A0A382CRK5</accession>
<protein>
    <recommendedName>
        <fullName evidence="2">Two component regulator three Y domain-containing protein</fullName>
    </recommendedName>
</protein>
<dbReference type="Gene3D" id="2.130.10.10">
    <property type="entry name" value="YVTN repeat-like/Quinoprotein amine dehydrogenase"/>
    <property type="match status" value="3"/>
</dbReference>
<dbReference type="InterPro" id="IPR011110">
    <property type="entry name" value="Reg_prop"/>
</dbReference>
<gene>
    <name evidence="1" type="ORF">METZ01_LOCUS181296</name>
</gene>
<dbReference type="Pfam" id="PF07494">
    <property type="entry name" value="Reg_prop"/>
    <property type="match status" value="1"/>
</dbReference>
<evidence type="ECO:0008006" key="2">
    <source>
        <dbReference type="Google" id="ProtNLM"/>
    </source>
</evidence>
<evidence type="ECO:0000313" key="1">
    <source>
        <dbReference type="EMBL" id="SVB28442.1"/>
    </source>
</evidence>
<proteinExistence type="predicted"/>
<name>A0A382CRK5_9ZZZZ</name>
<dbReference type="EMBL" id="UINC01035668">
    <property type="protein sequence ID" value="SVB28442.1"/>
    <property type="molecule type" value="Genomic_DNA"/>
</dbReference>
<dbReference type="InterPro" id="IPR015943">
    <property type="entry name" value="WD40/YVTN_repeat-like_dom_sf"/>
</dbReference>
<organism evidence="1">
    <name type="scientific">marine metagenome</name>
    <dbReference type="NCBI Taxonomy" id="408172"/>
    <lineage>
        <taxon>unclassified sequences</taxon>
        <taxon>metagenomes</taxon>
        <taxon>ecological metagenomes</taxon>
    </lineage>
</organism>
<sequence>MICRIIFYLFLFSLPKAQPDLKFHPFDWVQYRKTGGINSISISDRYAFLGSENGGILRFNLFSERFEEPITTAQGLRSNSISSVHYASNGYLWVGTPLGVEYSNNSEGDWNFINKRNLKIPFNAVIEQIGESDQDIWIRANGSVYRLDRITGVVLDIMPFPNESVSWSSQNRYFGDYSSILMKYSLLDGWISDLSSLINPNGRQINITTMFISNLGEIWIGAEDGYLFRGNNTMQTLSPFQFSLAGTDVQHIEGTNSLWLAGREENGYNGITYFDPLSKETQMYLFDDIINMDKTSIFSIIEMKNEIWFGGDDVILTYNKKDNYWKTETYNLTNLYSEITTLVEFDDNVWLGTTRGLYVMNKKTKNLIDHEIIKSFSNMLIFDLYIHDKLVFIATEVGLFIYDNNNNRIYEGKNFGYNDSEFIFPIRSTDYTVLTSNKRNIFAANRSGVISFNFRTRKWSNAVDASIFGGLQIKSMASDKDIIFVSTISGLIKYDIRKNLMDIYNYRFIGKVHHMYIKGRKLWLGTSEGLISFRFK</sequence>
<dbReference type="InterPro" id="IPR011047">
    <property type="entry name" value="Quinoprotein_ADH-like_sf"/>
</dbReference>
<dbReference type="SUPFAM" id="SSF50998">
    <property type="entry name" value="Quinoprotein alcohol dehydrogenase-like"/>
    <property type="match status" value="1"/>
</dbReference>